<feature type="transmembrane region" description="Helical" evidence="5">
    <location>
        <begin position="381"/>
        <end position="402"/>
    </location>
</feature>
<dbReference type="KEGG" id="amuc:Pan181_54090"/>
<evidence type="ECO:0000313" key="6">
    <source>
        <dbReference type="EMBL" id="QDU59168.1"/>
    </source>
</evidence>
<feature type="transmembrane region" description="Helical" evidence="5">
    <location>
        <begin position="200"/>
        <end position="218"/>
    </location>
</feature>
<feature type="transmembrane region" description="Helical" evidence="5">
    <location>
        <begin position="408"/>
        <end position="426"/>
    </location>
</feature>
<feature type="transmembrane region" description="Helical" evidence="5">
    <location>
        <begin position="12"/>
        <end position="40"/>
    </location>
</feature>
<feature type="transmembrane region" description="Helical" evidence="5">
    <location>
        <begin position="89"/>
        <end position="114"/>
    </location>
</feature>
<evidence type="ECO:0000256" key="1">
    <source>
        <dbReference type="ARBA" id="ARBA00004141"/>
    </source>
</evidence>
<dbReference type="PANTHER" id="PTHR11785">
    <property type="entry name" value="AMINO ACID TRANSPORTER"/>
    <property type="match status" value="1"/>
</dbReference>
<keyword evidence="3 5" id="KW-1133">Transmembrane helix</keyword>
<dbReference type="PIRSF" id="PIRSF006060">
    <property type="entry name" value="AA_transporter"/>
    <property type="match status" value="1"/>
</dbReference>
<evidence type="ECO:0000256" key="3">
    <source>
        <dbReference type="ARBA" id="ARBA00022989"/>
    </source>
</evidence>
<dbReference type="InterPro" id="IPR002293">
    <property type="entry name" value="AA/rel_permease1"/>
</dbReference>
<dbReference type="PANTHER" id="PTHR11785:SF512">
    <property type="entry name" value="SOBREMESA, ISOFORM B"/>
    <property type="match status" value="1"/>
</dbReference>
<accession>A0A518AWT2</accession>
<reference evidence="6 7" key="1">
    <citation type="submission" date="2019-02" db="EMBL/GenBank/DDBJ databases">
        <title>Deep-cultivation of Planctomycetes and their phenomic and genomic characterization uncovers novel biology.</title>
        <authorList>
            <person name="Wiegand S."/>
            <person name="Jogler M."/>
            <person name="Boedeker C."/>
            <person name="Pinto D."/>
            <person name="Vollmers J."/>
            <person name="Rivas-Marin E."/>
            <person name="Kohn T."/>
            <person name="Peeters S.H."/>
            <person name="Heuer A."/>
            <person name="Rast P."/>
            <person name="Oberbeckmann S."/>
            <person name="Bunk B."/>
            <person name="Jeske O."/>
            <person name="Meyerdierks A."/>
            <person name="Storesund J.E."/>
            <person name="Kallscheuer N."/>
            <person name="Luecker S."/>
            <person name="Lage O.M."/>
            <person name="Pohl T."/>
            <person name="Merkel B.J."/>
            <person name="Hornburger P."/>
            <person name="Mueller R.-W."/>
            <person name="Bruemmer F."/>
            <person name="Labrenz M."/>
            <person name="Spormann A.M."/>
            <person name="Op den Camp H."/>
            <person name="Overmann J."/>
            <person name="Amann R."/>
            <person name="Jetten M.S.M."/>
            <person name="Mascher T."/>
            <person name="Medema M.H."/>
            <person name="Devos D.P."/>
            <person name="Kaster A.-K."/>
            <person name="Ovreas L."/>
            <person name="Rohde M."/>
            <person name="Galperin M.Y."/>
            <person name="Jogler C."/>
        </authorList>
    </citation>
    <scope>NUCLEOTIDE SEQUENCE [LARGE SCALE GENOMIC DNA]</scope>
    <source>
        <strain evidence="6 7">Pan181</strain>
    </source>
</reference>
<gene>
    <name evidence="6" type="primary">steT</name>
    <name evidence="6" type="ORF">Pan181_54090</name>
</gene>
<proteinExistence type="predicted"/>
<organism evidence="6 7">
    <name type="scientific">Aeoliella mucimassa</name>
    <dbReference type="NCBI Taxonomy" id="2527972"/>
    <lineage>
        <taxon>Bacteria</taxon>
        <taxon>Pseudomonadati</taxon>
        <taxon>Planctomycetota</taxon>
        <taxon>Planctomycetia</taxon>
        <taxon>Pirellulales</taxon>
        <taxon>Lacipirellulaceae</taxon>
        <taxon>Aeoliella</taxon>
    </lineage>
</organism>
<keyword evidence="7" id="KW-1185">Reference proteome</keyword>
<dbReference type="Pfam" id="PF13520">
    <property type="entry name" value="AA_permease_2"/>
    <property type="match status" value="1"/>
</dbReference>
<evidence type="ECO:0000256" key="5">
    <source>
        <dbReference type="SAM" id="Phobius"/>
    </source>
</evidence>
<dbReference type="AlphaFoldDB" id="A0A518AWT2"/>
<evidence type="ECO:0000313" key="7">
    <source>
        <dbReference type="Proteomes" id="UP000315750"/>
    </source>
</evidence>
<dbReference type="EMBL" id="CP036278">
    <property type="protein sequence ID" value="QDU59168.1"/>
    <property type="molecule type" value="Genomic_DNA"/>
</dbReference>
<evidence type="ECO:0000256" key="2">
    <source>
        <dbReference type="ARBA" id="ARBA00022692"/>
    </source>
</evidence>
<dbReference type="RefSeq" id="WP_145251895.1">
    <property type="nucleotide sequence ID" value="NZ_CP036278.1"/>
</dbReference>
<feature type="transmembrane region" description="Helical" evidence="5">
    <location>
        <begin position="230"/>
        <end position="251"/>
    </location>
</feature>
<protein>
    <submittedName>
        <fullName evidence="6">Serine/threonine exchanger SteT</fullName>
    </submittedName>
</protein>
<feature type="transmembrane region" description="Helical" evidence="5">
    <location>
        <begin position="126"/>
        <end position="144"/>
    </location>
</feature>
<keyword evidence="2 5" id="KW-0812">Transmembrane</keyword>
<dbReference type="GO" id="GO:0015179">
    <property type="term" value="F:L-amino acid transmembrane transporter activity"/>
    <property type="evidence" value="ECO:0007669"/>
    <property type="project" value="TreeGrafter"/>
</dbReference>
<feature type="transmembrane region" description="Helical" evidence="5">
    <location>
        <begin position="46"/>
        <end position="68"/>
    </location>
</feature>
<keyword evidence="4 5" id="KW-0472">Membrane</keyword>
<feature type="transmembrane region" description="Helical" evidence="5">
    <location>
        <begin position="156"/>
        <end position="177"/>
    </location>
</feature>
<comment type="subcellular location">
    <subcellularLocation>
        <location evidence="1">Membrane</location>
        <topology evidence="1">Multi-pass membrane protein</topology>
    </subcellularLocation>
</comment>
<feature type="transmembrane region" description="Helical" evidence="5">
    <location>
        <begin position="279"/>
        <end position="305"/>
    </location>
</feature>
<dbReference type="OrthoDB" id="9809628at2"/>
<dbReference type="Proteomes" id="UP000315750">
    <property type="component" value="Chromosome"/>
</dbReference>
<name>A0A518AWT2_9BACT</name>
<sequence length="440" mass="46560">MKNSPPGSDSSLGLLSATALVIASMIGAGVFTSAGFALGALQSPGWVLTAWAIGGVIAVAGAISYGALAQAIRESGGEYVYLARRVHPLVGFLAGWVSLIAGFAGALAVAATSFEKYAAPLFGSELPPGYLAIGIILLGAVLHAKGVEEGAWAQNLIVVGKITGLVVLVGCGCWWIAGRSVAPAVVEAPPLDLYTFGEQLVWVYLGYSGFNAAIYVAEEIREPQRTIPRALLTGTLIVMVLYLLLNFVFVYSASVSELEWKKDIAAVAFQHLGGDNAEWWCRVLICVALITSVSALTMSGPRVYAKMSRDGLFPLPIPKTGNPPRLAIVVQALIASVLAVNATLKDQFTFVGFLLMICAAIAVGTLFYVRDEDSTTHPKWWQLLAAGVFVAAAGVLFVLTVIRNPTYSAMAAAITLAVGALFYYILNSWFAPVRETPRDK</sequence>
<dbReference type="Gene3D" id="1.20.1740.10">
    <property type="entry name" value="Amino acid/polyamine transporter I"/>
    <property type="match status" value="1"/>
</dbReference>
<feature type="transmembrane region" description="Helical" evidence="5">
    <location>
        <begin position="350"/>
        <end position="369"/>
    </location>
</feature>
<evidence type="ECO:0000256" key="4">
    <source>
        <dbReference type="ARBA" id="ARBA00023136"/>
    </source>
</evidence>
<dbReference type="InterPro" id="IPR050598">
    <property type="entry name" value="AminoAcid_Transporter"/>
</dbReference>
<dbReference type="GO" id="GO:0016020">
    <property type="term" value="C:membrane"/>
    <property type="evidence" value="ECO:0007669"/>
    <property type="project" value="UniProtKB-SubCell"/>
</dbReference>